<dbReference type="EMBL" id="JANFZH010000006">
    <property type="protein sequence ID" value="MCQ4839070.1"/>
    <property type="molecule type" value="Genomic_DNA"/>
</dbReference>
<keyword evidence="3" id="KW-1185">Reference proteome</keyword>
<feature type="transmembrane region" description="Helical" evidence="1">
    <location>
        <begin position="21"/>
        <end position="40"/>
    </location>
</feature>
<evidence type="ECO:0008006" key="4">
    <source>
        <dbReference type="Google" id="ProtNLM"/>
    </source>
</evidence>
<gene>
    <name evidence="2" type="ORF">NE695_03960</name>
</gene>
<keyword evidence="1" id="KW-0812">Transmembrane</keyword>
<evidence type="ECO:0000256" key="1">
    <source>
        <dbReference type="SAM" id="Phobius"/>
    </source>
</evidence>
<organism evidence="2 3">
    <name type="scientific">Neglectibacter timonensis</name>
    <dbReference type="NCBI Taxonomy" id="1776382"/>
    <lineage>
        <taxon>Bacteria</taxon>
        <taxon>Bacillati</taxon>
        <taxon>Bacillota</taxon>
        <taxon>Clostridia</taxon>
        <taxon>Eubacteriales</taxon>
        <taxon>Oscillospiraceae</taxon>
        <taxon>Neglectibacter</taxon>
    </lineage>
</organism>
<keyword evidence="1" id="KW-0472">Membrane</keyword>
<evidence type="ECO:0000313" key="3">
    <source>
        <dbReference type="Proteomes" id="UP001524473"/>
    </source>
</evidence>
<evidence type="ECO:0000313" key="2">
    <source>
        <dbReference type="EMBL" id="MCQ4839070.1"/>
    </source>
</evidence>
<accession>A0ABT1RXL1</accession>
<keyword evidence="1" id="KW-1133">Transmembrane helix</keyword>
<dbReference type="RefSeq" id="WP_066865735.1">
    <property type="nucleotide sequence ID" value="NZ_CABKVV010000014.1"/>
</dbReference>
<dbReference type="GeneID" id="90533054"/>
<proteinExistence type="predicted"/>
<name>A0ABT1RXL1_9FIRM</name>
<sequence length="178" mass="19516">MDIKNGANSLLKLLKKDKFRNVILFLGIGGIALIYISTWIDFSPKEPEAEQETVSYSAAEYERQLETGLRQVVAAITGEVNPTVLVTLESTGKTVYAQDEKKSSREGEEQNETIHILLKDSEGAQHALTVTEIQPKVKGVVVVSEFAGDSVIREKLIYAMKTALDISSTKVCVIDSGK</sequence>
<comment type="caution">
    <text evidence="2">The sequence shown here is derived from an EMBL/GenBank/DDBJ whole genome shotgun (WGS) entry which is preliminary data.</text>
</comment>
<reference evidence="2 3" key="1">
    <citation type="submission" date="2022-06" db="EMBL/GenBank/DDBJ databases">
        <title>Isolation of gut microbiota from human fecal samples.</title>
        <authorList>
            <person name="Pamer E.G."/>
            <person name="Barat B."/>
            <person name="Waligurski E."/>
            <person name="Medina S."/>
            <person name="Paddock L."/>
            <person name="Mostad J."/>
        </authorList>
    </citation>
    <scope>NUCLEOTIDE SEQUENCE [LARGE SCALE GENOMIC DNA]</scope>
    <source>
        <strain evidence="2 3">DFI.9.73</strain>
    </source>
</reference>
<dbReference type="Proteomes" id="UP001524473">
    <property type="component" value="Unassembled WGS sequence"/>
</dbReference>
<protein>
    <recommendedName>
        <fullName evidence="4">Stage III sporulation protein AG</fullName>
    </recommendedName>
</protein>